<dbReference type="InterPro" id="IPR000276">
    <property type="entry name" value="GPCR_Rhodpsn"/>
</dbReference>
<feature type="transmembrane region" description="Helical" evidence="14">
    <location>
        <begin position="196"/>
        <end position="217"/>
    </location>
</feature>
<keyword evidence="5 14" id="KW-0552">Olfaction</keyword>
<reference evidence="16" key="1">
    <citation type="submission" date="2023-05" db="EMBL/GenBank/DDBJ databases">
        <title>High-quality long-read genome of Scophthalmus maximus.</title>
        <authorList>
            <person name="Lien S."/>
            <person name="Martinez P."/>
        </authorList>
    </citation>
    <scope>NUCLEOTIDE SEQUENCE [LARGE SCALE GENOMIC DNA]</scope>
</reference>
<dbReference type="PROSITE" id="PS50262">
    <property type="entry name" value="G_PROTEIN_RECEP_F1_2"/>
    <property type="match status" value="1"/>
</dbReference>
<keyword evidence="6 14" id="KW-1133">Transmembrane helix</keyword>
<dbReference type="GO" id="GO:0004984">
    <property type="term" value="F:olfactory receptor activity"/>
    <property type="evidence" value="ECO:0007669"/>
    <property type="project" value="InterPro"/>
</dbReference>
<dbReference type="Ensembl" id="ENSSMAT00000007201.2">
    <property type="protein sequence ID" value="ENSSMAP00000007107.1"/>
    <property type="gene ID" value="ENSSMAG00000004375.2"/>
</dbReference>
<organism evidence="16 17">
    <name type="scientific">Scophthalmus maximus</name>
    <name type="common">Turbot</name>
    <name type="synonym">Psetta maxima</name>
    <dbReference type="NCBI Taxonomy" id="52904"/>
    <lineage>
        <taxon>Eukaryota</taxon>
        <taxon>Metazoa</taxon>
        <taxon>Chordata</taxon>
        <taxon>Craniata</taxon>
        <taxon>Vertebrata</taxon>
        <taxon>Euteleostomi</taxon>
        <taxon>Actinopterygii</taxon>
        <taxon>Neopterygii</taxon>
        <taxon>Teleostei</taxon>
        <taxon>Neoteleostei</taxon>
        <taxon>Acanthomorphata</taxon>
        <taxon>Carangaria</taxon>
        <taxon>Pleuronectiformes</taxon>
        <taxon>Pleuronectoidei</taxon>
        <taxon>Scophthalmidae</taxon>
        <taxon>Scophthalmus</taxon>
    </lineage>
</organism>
<keyword evidence="10 13" id="KW-0675">Receptor</keyword>
<dbReference type="PRINTS" id="PR00245">
    <property type="entry name" value="OLFACTORYR"/>
</dbReference>
<dbReference type="AlphaFoldDB" id="A0A8D2ZSZ9"/>
<dbReference type="Gene3D" id="1.20.1070.10">
    <property type="entry name" value="Rhodopsin 7-helix transmembrane proteins"/>
    <property type="match status" value="1"/>
</dbReference>
<dbReference type="Proteomes" id="UP000694558">
    <property type="component" value="Chromosome 14"/>
</dbReference>
<evidence type="ECO:0000256" key="9">
    <source>
        <dbReference type="ARBA" id="ARBA00023157"/>
    </source>
</evidence>
<evidence type="ECO:0000256" key="10">
    <source>
        <dbReference type="ARBA" id="ARBA00023170"/>
    </source>
</evidence>
<dbReference type="PANTHER" id="PTHR26451:SF871">
    <property type="entry name" value="ODORANT RECEPTOR-RELATED"/>
    <property type="match status" value="1"/>
</dbReference>
<dbReference type="GO" id="GO:0005549">
    <property type="term" value="F:odorant binding"/>
    <property type="evidence" value="ECO:0007669"/>
    <property type="project" value="TreeGrafter"/>
</dbReference>
<dbReference type="PROSITE" id="PS00237">
    <property type="entry name" value="G_PROTEIN_RECEP_F1_1"/>
    <property type="match status" value="1"/>
</dbReference>
<keyword evidence="8 14" id="KW-0472">Membrane</keyword>
<evidence type="ECO:0000313" key="17">
    <source>
        <dbReference type="Proteomes" id="UP000694558"/>
    </source>
</evidence>
<evidence type="ECO:0000256" key="3">
    <source>
        <dbReference type="ARBA" id="ARBA00022606"/>
    </source>
</evidence>
<evidence type="ECO:0000256" key="6">
    <source>
        <dbReference type="ARBA" id="ARBA00022989"/>
    </source>
</evidence>
<dbReference type="GO" id="GO:0004930">
    <property type="term" value="F:G protein-coupled receptor activity"/>
    <property type="evidence" value="ECO:0007669"/>
    <property type="project" value="UniProtKB-KW"/>
</dbReference>
<sequence>MENATAVTLLTLSGLDFTLEHKIILFLLTLLWYLIIVLGNVTIIVVIIQDKNLHEPMYIYLCNLCINALYGTIGFYPKFLLDLLSSHIISYAGCMLQGFVIHSSVCSDFSILTLMAYDRYVAICQPLVYHSFMTKQRVTIFVFLSWLLPLYCMFMNTATLLGSRLCGSHIKRIYCVNWMVVTLTCSPPKANTGVAYFNILFYFGHFLLILWSYVYLIRTCLVYTENWGKFTQTCLPHLISLITYSITVLFDVLYMRFGSQNVSQHLNNFMAMEFLLIPPAVNPFVYGFKLTKIQFNCKFILTIIH</sequence>
<dbReference type="InterPro" id="IPR052921">
    <property type="entry name" value="GPCR1_Superfamily_Member"/>
</dbReference>
<dbReference type="PRINTS" id="PR00237">
    <property type="entry name" value="GPCRRHODOPSN"/>
</dbReference>
<evidence type="ECO:0000256" key="5">
    <source>
        <dbReference type="ARBA" id="ARBA00022725"/>
    </source>
</evidence>
<keyword evidence="12 13" id="KW-0807">Transducer</keyword>
<dbReference type="InterPro" id="IPR000725">
    <property type="entry name" value="Olfact_rcpt"/>
</dbReference>
<evidence type="ECO:0000313" key="16">
    <source>
        <dbReference type="Ensembl" id="ENSSMAP00000007107.1"/>
    </source>
</evidence>
<feature type="domain" description="G-protein coupled receptors family 1 profile" evidence="15">
    <location>
        <begin position="39"/>
        <end position="286"/>
    </location>
</feature>
<dbReference type="SUPFAM" id="SSF81321">
    <property type="entry name" value="Family A G protein-coupled receptor-like"/>
    <property type="match status" value="1"/>
</dbReference>
<feature type="transmembrane region" description="Helical" evidence="14">
    <location>
        <begin position="58"/>
        <end position="76"/>
    </location>
</feature>
<accession>A0A8D2ZSZ9</accession>
<name>A0A8D2ZSZ9_SCOMX</name>
<dbReference type="InterPro" id="IPR017452">
    <property type="entry name" value="GPCR_Rhodpsn_7TM"/>
</dbReference>
<dbReference type="GeneTree" id="ENSGT00950000183023"/>
<dbReference type="OMA" id="MFMNTAT"/>
<proteinExistence type="inferred from homology"/>
<protein>
    <recommendedName>
        <fullName evidence="14">Olfactory receptor</fullName>
    </recommendedName>
</protein>
<evidence type="ECO:0000256" key="14">
    <source>
        <dbReference type="RuleBase" id="RU363047"/>
    </source>
</evidence>
<evidence type="ECO:0000256" key="8">
    <source>
        <dbReference type="ARBA" id="ARBA00023136"/>
    </source>
</evidence>
<evidence type="ECO:0000256" key="12">
    <source>
        <dbReference type="ARBA" id="ARBA00023224"/>
    </source>
</evidence>
<evidence type="ECO:0000259" key="15">
    <source>
        <dbReference type="PROSITE" id="PS50262"/>
    </source>
</evidence>
<evidence type="ECO:0000256" key="13">
    <source>
        <dbReference type="RuleBase" id="RU000688"/>
    </source>
</evidence>
<feature type="transmembrane region" description="Helical" evidence="14">
    <location>
        <begin position="23"/>
        <end position="46"/>
    </location>
</feature>
<feature type="transmembrane region" description="Helical" evidence="14">
    <location>
        <begin position="138"/>
        <end position="158"/>
    </location>
</feature>
<comment type="similarity">
    <text evidence="13">Belongs to the G-protein coupled receptor 1 family.</text>
</comment>
<keyword evidence="2 14" id="KW-1003">Cell membrane</keyword>
<dbReference type="FunFam" id="1.20.1070.10:FF:000024">
    <property type="entry name" value="Olfactory receptor"/>
    <property type="match status" value="1"/>
</dbReference>
<evidence type="ECO:0000256" key="2">
    <source>
        <dbReference type="ARBA" id="ARBA00022475"/>
    </source>
</evidence>
<dbReference type="PANTHER" id="PTHR26451">
    <property type="entry name" value="G_PROTEIN_RECEP_F1_2 DOMAIN-CONTAINING PROTEIN"/>
    <property type="match status" value="1"/>
</dbReference>
<keyword evidence="9" id="KW-1015">Disulfide bond</keyword>
<keyword evidence="3 14" id="KW-0716">Sensory transduction</keyword>
<dbReference type="Pfam" id="PF13853">
    <property type="entry name" value="7tm_4"/>
    <property type="match status" value="1"/>
</dbReference>
<comment type="subcellular location">
    <subcellularLocation>
        <location evidence="1 14">Cell membrane</location>
        <topology evidence="1 14">Multi-pass membrane protein</topology>
    </subcellularLocation>
</comment>
<keyword evidence="7 13" id="KW-0297">G-protein coupled receptor</keyword>
<dbReference type="GO" id="GO:0005886">
    <property type="term" value="C:plasma membrane"/>
    <property type="evidence" value="ECO:0007669"/>
    <property type="project" value="UniProtKB-SubCell"/>
</dbReference>
<evidence type="ECO:0000256" key="7">
    <source>
        <dbReference type="ARBA" id="ARBA00023040"/>
    </source>
</evidence>
<reference evidence="16" key="2">
    <citation type="submission" date="2025-08" db="UniProtKB">
        <authorList>
            <consortium name="Ensembl"/>
        </authorList>
    </citation>
    <scope>IDENTIFICATION</scope>
</reference>
<keyword evidence="4 13" id="KW-0812">Transmembrane</keyword>
<feature type="transmembrane region" description="Helical" evidence="14">
    <location>
        <begin position="238"/>
        <end position="257"/>
    </location>
</feature>
<evidence type="ECO:0000256" key="4">
    <source>
        <dbReference type="ARBA" id="ARBA00022692"/>
    </source>
</evidence>
<evidence type="ECO:0000256" key="11">
    <source>
        <dbReference type="ARBA" id="ARBA00023180"/>
    </source>
</evidence>
<feature type="transmembrane region" description="Helical" evidence="14">
    <location>
        <begin position="88"/>
        <end position="117"/>
    </location>
</feature>
<feature type="transmembrane region" description="Helical" evidence="14">
    <location>
        <begin position="269"/>
        <end position="288"/>
    </location>
</feature>
<evidence type="ECO:0000256" key="1">
    <source>
        <dbReference type="ARBA" id="ARBA00004651"/>
    </source>
</evidence>
<keyword evidence="11" id="KW-0325">Glycoprotein</keyword>